<protein>
    <submittedName>
        <fullName evidence="1">Uncharacterized protein</fullName>
    </submittedName>
</protein>
<reference evidence="1" key="2">
    <citation type="submission" date="2015-02" db="UniProtKB">
        <authorList>
            <consortium name="EnsemblMetazoa"/>
        </authorList>
    </citation>
    <scope>IDENTIFICATION</scope>
</reference>
<dbReference type="AlphaFoldDB" id="T1JPB1"/>
<accession>T1JPB1</accession>
<keyword evidence="2" id="KW-1185">Reference proteome</keyword>
<dbReference type="EnsemblMetazoa" id="SMAR015687-RA">
    <property type="protein sequence ID" value="SMAR015687-PA"/>
    <property type="gene ID" value="SMAR015687"/>
</dbReference>
<evidence type="ECO:0000313" key="1">
    <source>
        <dbReference type="EnsemblMetazoa" id="SMAR015687-PA"/>
    </source>
</evidence>
<reference evidence="2" key="1">
    <citation type="submission" date="2011-05" db="EMBL/GenBank/DDBJ databases">
        <authorList>
            <person name="Richards S.R."/>
            <person name="Qu J."/>
            <person name="Jiang H."/>
            <person name="Jhangiani S.N."/>
            <person name="Agravi P."/>
            <person name="Goodspeed R."/>
            <person name="Gross S."/>
            <person name="Mandapat C."/>
            <person name="Jackson L."/>
            <person name="Mathew T."/>
            <person name="Pu L."/>
            <person name="Thornton R."/>
            <person name="Saada N."/>
            <person name="Wilczek-Boney K.B."/>
            <person name="Lee S."/>
            <person name="Kovar C."/>
            <person name="Wu Y."/>
            <person name="Scherer S.E."/>
            <person name="Worley K.C."/>
            <person name="Muzny D.M."/>
            <person name="Gibbs R."/>
        </authorList>
    </citation>
    <scope>NUCLEOTIDE SEQUENCE</scope>
    <source>
        <strain evidence="2">Brora</strain>
    </source>
</reference>
<dbReference type="HOGENOM" id="CLU_1350411_0_0_1"/>
<organism evidence="1 2">
    <name type="scientific">Strigamia maritima</name>
    <name type="common">European centipede</name>
    <name type="synonym">Geophilus maritimus</name>
    <dbReference type="NCBI Taxonomy" id="126957"/>
    <lineage>
        <taxon>Eukaryota</taxon>
        <taxon>Metazoa</taxon>
        <taxon>Ecdysozoa</taxon>
        <taxon>Arthropoda</taxon>
        <taxon>Myriapoda</taxon>
        <taxon>Chilopoda</taxon>
        <taxon>Pleurostigmophora</taxon>
        <taxon>Geophilomorpha</taxon>
        <taxon>Linotaeniidae</taxon>
        <taxon>Strigamia</taxon>
    </lineage>
</organism>
<evidence type="ECO:0000313" key="2">
    <source>
        <dbReference type="Proteomes" id="UP000014500"/>
    </source>
</evidence>
<dbReference type="EMBL" id="JH430577">
    <property type="status" value="NOT_ANNOTATED_CDS"/>
    <property type="molecule type" value="Genomic_DNA"/>
</dbReference>
<proteinExistence type="predicted"/>
<sequence>MSFPAVRFQFRRRLMYYERLKLSNLDITFPDNGRRAVAQWASPIHRLNKSNALSALFRTQPTCSRWPSASIGILPTKVSARKPFEQPHRTHTPPKRCTRFAKTYSESQFHDPSENVYTLISSDDDITAAAVAGDQRSAAVESESVSRAGRIARCDVIVLLLCGLVWYECVLFDVTSSEMRAKLSIRHTGHVELLDSHVSIQIT</sequence>
<dbReference type="Proteomes" id="UP000014500">
    <property type="component" value="Unassembled WGS sequence"/>
</dbReference>
<name>T1JPB1_STRMM</name>